<dbReference type="InterPro" id="IPR051675">
    <property type="entry name" value="Endo/Exo/Phosphatase_dom_1"/>
</dbReference>
<organism evidence="4">
    <name type="scientific">Vecturithrix granuli</name>
    <dbReference type="NCBI Taxonomy" id="1499967"/>
    <lineage>
        <taxon>Bacteria</taxon>
        <taxon>Candidatus Moduliflexota</taxon>
        <taxon>Candidatus Vecturitrichia</taxon>
        <taxon>Candidatus Vecturitrichales</taxon>
        <taxon>Candidatus Vecturitrichaceae</taxon>
        <taxon>Candidatus Vecturithrix</taxon>
    </lineage>
</organism>
<gene>
    <name evidence="4" type="ORF">U27_00063</name>
</gene>
<feature type="compositionally biased region" description="Basic and acidic residues" evidence="1">
    <location>
        <begin position="121"/>
        <end position="131"/>
    </location>
</feature>
<feature type="chain" id="PRO_5001755511" evidence="2">
    <location>
        <begin position="26"/>
        <end position="131"/>
    </location>
</feature>
<dbReference type="GO" id="GO:0015628">
    <property type="term" value="P:protein secretion by the type II secretion system"/>
    <property type="evidence" value="ECO:0007669"/>
    <property type="project" value="TreeGrafter"/>
</dbReference>
<dbReference type="PANTHER" id="PTHR21180:SF32">
    <property type="entry name" value="ENDONUCLEASE_EXONUCLEASE_PHOSPHATASE FAMILY DOMAIN-CONTAINING PROTEIN 1"/>
    <property type="match status" value="1"/>
</dbReference>
<proteinExistence type="predicted"/>
<name>A0A081C6G7_VECG1</name>
<keyword evidence="2" id="KW-0732">Signal</keyword>
<dbReference type="Gene3D" id="1.10.150.320">
    <property type="entry name" value="Photosystem II 12 kDa extrinsic protein"/>
    <property type="match status" value="1"/>
</dbReference>
<feature type="domain" description="Helix-hairpin-helix DNA-binding motif class 1" evidence="3">
    <location>
        <begin position="81"/>
        <end position="100"/>
    </location>
</feature>
<feature type="compositionally biased region" description="Basic and acidic residues" evidence="1">
    <location>
        <begin position="31"/>
        <end position="46"/>
    </location>
</feature>
<dbReference type="InterPro" id="IPR003583">
    <property type="entry name" value="Hlx-hairpin-Hlx_DNA-bd_motif"/>
</dbReference>
<dbReference type="InterPro" id="IPR010994">
    <property type="entry name" value="RuvA_2-like"/>
</dbReference>
<dbReference type="AlphaFoldDB" id="A0A081C6G7"/>
<protein>
    <submittedName>
        <fullName evidence="4">Helix-hairpin-helix motif protein</fullName>
    </submittedName>
</protein>
<sequence length="131" mass="14589">MKAKLFVIFVLVVGLVIIGSTFTMAQEAKAQKETKQESKKEEEVQKLDINSAAPEELETLPGIGPKLAQAIIAGRPYEKIQDLLEIKGIGEKMLKKFENLIEVKPIKGEEEEVPPEQAEGEQSKKKSEKKN</sequence>
<dbReference type="HOGENOM" id="CLU_052011_3_0_0"/>
<reference evidence="4" key="1">
    <citation type="journal article" date="2015" name="PeerJ">
        <title>First genomic representation of candidate bacterial phylum KSB3 points to enhanced environmental sensing as a trigger of wastewater bulking.</title>
        <authorList>
            <person name="Sekiguchi Y."/>
            <person name="Ohashi A."/>
            <person name="Parks D.H."/>
            <person name="Yamauchi T."/>
            <person name="Tyson G.W."/>
            <person name="Hugenholtz P."/>
        </authorList>
    </citation>
    <scope>NUCLEOTIDE SEQUENCE [LARGE SCALE GENOMIC DNA]</scope>
</reference>
<accession>A0A081C6G7</accession>
<evidence type="ECO:0000313" key="4">
    <source>
        <dbReference type="EMBL" id="GAK60172.1"/>
    </source>
</evidence>
<keyword evidence="5" id="KW-1185">Reference proteome</keyword>
<feature type="signal peptide" evidence="2">
    <location>
        <begin position="1"/>
        <end position="25"/>
    </location>
</feature>
<feature type="domain" description="Helix-hairpin-helix DNA-binding motif class 1" evidence="3">
    <location>
        <begin position="55"/>
        <end position="74"/>
    </location>
</feature>
<feature type="region of interest" description="Disordered" evidence="1">
    <location>
        <begin position="105"/>
        <end position="131"/>
    </location>
</feature>
<dbReference type="eggNOG" id="COG1555">
    <property type="taxonomic scope" value="Bacteria"/>
</dbReference>
<evidence type="ECO:0000313" key="5">
    <source>
        <dbReference type="Proteomes" id="UP000030661"/>
    </source>
</evidence>
<feature type="region of interest" description="Disordered" evidence="1">
    <location>
        <begin position="31"/>
        <end position="55"/>
    </location>
</feature>
<dbReference type="Pfam" id="PF12836">
    <property type="entry name" value="HHH_3"/>
    <property type="match status" value="1"/>
</dbReference>
<dbReference type="SMART" id="SM00278">
    <property type="entry name" value="HhH1"/>
    <property type="match status" value="2"/>
</dbReference>
<evidence type="ECO:0000259" key="3">
    <source>
        <dbReference type="SMART" id="SM00278"/>
    </source>
</evidence>
<dbReference type="PANTHER" id="PTHR21180">
    <property type="entry name" value="ENDONUCLEASE/EXONUCLEASE/PHOSPHATASE FAMILY DOMAIN-CONTAINING PROTEIN 1"/>
    <property type="match status" value="1"/>
</dbReference>
<dbReference type="GO" id="GO:0006281">
    <property type="term" value="P:DNA repair"/>
    <property type="evidence" value="ECO:0007669"/>
    <property type="project" value="InterPro"/>
</dbReference>
<dbReference type="GO" id="GO:0015627">
    <property type="term" value="C:type II protein secretion system complex"/>
    <property type="evidence" value="ECO:0007669"/>
    <property type="project" value="TreeGrafter"/>
</dbReference>
<dbReference type="EMBL" id="DF820472">
    <property type="protein sequence ID" value="GAK60172.1"/>
    <property type="molecule type" value="Genomic_DNA"/>
</dbReference>
<dbReference type="STRING" id="1499967.U27_00063"/>
<dbReference type="Proteomes" id="UP000030661">
    <property type="component" value="Unassembled WGS sequence"/>
</dbReference>
<dbReference type="SUPFAM" id="SSF47781">
    <property type="entry name" value="RuvA domain 2-like"/>
    <property type="match status" value="1"/>
</dbReference>
<evidence type="ECO:0000256" key="2">
    <source>
        <dbReference type="SAM" id="SignalP"/>
    </source>
</evidence>
<dbReference type="GO" id="GO:0003677">
    <property type="term" value="F:DNA binding"/>
    <property type="evidence" value="ECO:0007669"/>
    <property type="project" value="InterPro"/>
</dbReference>
<evidence type="ECO:0000256" key="1">
    <source>
        <dbReference type="SAM" id="MobiDB-lite"/>
    </source>
</evidence>